<accession>A0ABQ7PZ20</accession>
<proteinExistence type="predicted"/>
<keyword evidence="4" id="KW-1185">Reference proteome</keyword>
<evidence type="ECO:0000313" key="3">
    <source>
        <dbReference type="EMBL" id="KAG7298145.1"/>
    </source>
</evidence>
<sequence>MRAASVDTRDVNGSSAQSAAIGPRDMMWPRCLAAATLLLAATASREVFTNSFLVRFKRSVPHAAVSQLAQRHGFDNLGPVLGSDTEWHLAHRGLPHARSKRSIPHTRALKQHPLRATRH</sequence>
<dbReference type="Gene3D" id="3.30.70.850">
    <property type="entry name" value="Peptidase S8, pro-domain"/>
    <property type="match status" value="1"/>
</dbReference>
<feature type="region of interest" description="Disordered" evidence="1">
    <location>
        <begin position="95"/>
        <end position="119"/>
    </location>
</feature>
<dbReference type="InterPro" id="IPR032815">
    <property type="entry name" value="S8_pro-domain"/>
</dbReference>
<protein>
    <recommendedName>
        <fullName evidence="2">Peptidase S8 pro-domain domain-containing protein</fullName>
    </recommendedName>
</protein>
<dbReference type="InterPro" id="IPR038466">
    <property type="entry name" value="S8_pro-domain_sf"/>
</dbReference>
<evidence type="ECO:0000256" key="1">
    <source>
        <dbReference type="SAM" id="MobiDB-lite"/>
    </source>
</evidence>
<evidence type="ECO:0000259" key="2">
    <source>
        <dbReference type="Pfam" id="PF16470"/>
    </source>
</evidence>
<evidence type="ECO:0000313" key="4">
    <source>
        <dbReference type="Proteomes" id="UP000823941"/>
    </source>
</evidence>
<organism evidence="3 4">
    <name type="scientific">Plutella xylostella</name>
    <name type="common">Diamondback moth</name>
    <name type="synonym">Plutella maculipennis</name>
    <dbReference type="NCBI Taxonomy" id="51655"/>
    <lineage>
        <taxon>Eukaryota</taxon>
        <taxon>Metazoa</taxon>
        <taxon>Ecdysozoa</taxon>
        <taxon>Arthropoda</taxon>
        <taxon>Hexapoda</taxon>
        <taxon>Insecta</taxon>
        <taxon>Pterygota</taxon>
        <taxon>Neoptera</taxon>
        <taxon>Endopterygota</taxon>
        <taxon>Lepidoptera</taxon>
        <taxon>Glossata</taxon>
        <taxon>Ditrysia</taxon>
        <taxon>Yponomeutoidea</taxon>
        <taxon>Plutellidae</taxon>
        <taxon>Plutella</taxon>
    </lineage>
</organism>
<reference evidence="3 4" key="1">
    <citation type="submission" date="2021-06" db="EMBL/GenBank/DDBJ databases">
        <title>A haploid diamondback moth (Plutella xylostella L.) genome assembly resolves 31 chromosomes and identifies a diamide resistance mutation.</title>
        <authorList>
            <person name="Ward C.M."/>
            <person name="Perry K.D."/>
            <person name="Baker G."/>
            <person name="Powis K."/>
            <person name="Heckel D.G."/>
            <person name="Baxter S.W."/>
        </authorList>
    </citation>
    <scope>NUCLEOTIDE SEQUENCE [LARGE SCALE GENOMIC DNA]</scope>
    <source>
        <strain evidence="3 4">LV</strain>
        <tissue evidence="3">Single pupa</tissue>
    </source>
</reference>
<dbReference type="Pfam" id="PF16470">
    <property type="entry name" value="S8_pro-domain"/>
    <property type="match status" value="1"/>
</dbReference>
<dbReference type="Proteomes" id="UP000823941">
    <property type="component" value="Chromosome 25"/>
</dbReference>
<dbReference type="SUPFAM" id="SSF54897">
    <property type="entry name" value="Protease propeptides/inhibitors"/>
    <property type="match status" value="1"/>
</dbReference>
<gene>
    <name evidence="3" type="ORF">JYU34_018923</name>
</gene>
<dbReference type="EMBL" id="JAHIBW010000025">
    <property type="protein sequence ID" value="KAG7298145.1"/>
    <property type="molecule type" value="Genomic_DNA"/>
</dbReference>
<feature type="region of interest" description="Disordered" evidence="1">
    <location>
        <begin position="1"/>
        <end position="20"/>
    </location>
</feature>
<feature type="domain" description="Peptidase S8 pro-domain" evidence="2">
    <location>
        <begin position="51"/>
        <end position="113"/>
    </location>
</feature>
<name>A0ABQ7PZ20_PLUXY</name>
<comment type="caution">
    <text evidence="3">The sequence shown here is derived from an EMBL/GenBank/DDBJ whole genome shotgun (WGS) entry which is preliminary data.</text>
</comment>